<organism evidence="2 3">
    <name type="scientific">Tegillarca granosa</name>
    <name type="common">Malaysian cockle</name>
    <name type="synonym">Anadara granosa</name>
    <dbReference type="NCBI Taxonomy" id="220873"/>
    <lineage>
        <taxon>Eukaryota</taxon>
        <taxon>Metazoa</taxon>
        <taxon>Spiralia</taxon>
        <taxon>Lophotrochozoa</taxon>
        <taxon>Mollusca</taxon>
        <taxon>Bivalvia</taxon>
        <taxon>Autobranchia</taxon>
        <taxon>Pteriomorphia</taxon>
        <taxon>Arcoida</taxon>
        <taxon>Arcoidea</taxon>
        <taxon>Arcidae</taxon>
        <taxon>Tegillarca</taxon>
    </lineage>
</organism>
<accession>A0ABQ9EH22</accession>
<proteinExistence type="predicted"/>
<sequence length="285" mass="33017">MHRPKTSEGYDKNIRNSPDEPRPKKKKKVKKIKSDDVNSPSVIPEPYTSLAEDTSDLSLMYQNISQYNDVFQSNMSPVPGFIQASSPQYMTFQPQTPQMQPYQAHPQQFIQQVMPSSAHNVPPQLVTAISNDLRDIKQKLSKLESIETTVNKEEDRQNCIKTIKKFCIDVLKVNSDENKLEIDRAHRIGKRSRVQGSKPRPIVVKFHKFSEKEHVRQQSYMLKNSKFGISEQFPKEIADKRRQLMSVMKRERERGNTVKLVLDRLYINGSEYKGLKSRIPEQPMA</sequence>
<feature type="region of interest" description="Disordered" evidence="1">
    <location>
        <begin position="1"/>
        <end position="46"/>
    </location>
</feature>
<feature type="compositionally biased region" description="Basic and acidic residues" evidence="1">
    <location>
        <begin position="1"/>
        <end position="22"/>
    </location>
</feature>
<evidence type="ECO:0000313" key="2">
    <source>
        <dbReference type="EMBL" id="KAJ8304584.1"/>
    </source>
</evidence>
<protein>
    <submittedName>
        <fullName evidence="2">Uncharacterized protein</fullName>
    </submittedName>
</protein>
<dbReference type="Gene3D" id="3.30.70.1820">
    <property type="entry name" value="L1 transposable element, RRM domain"/>
    <property type="match status" value="1"/>
</dbReference>
<dbReference type="Proteomes" id="UP001217089">
    <property type="component" value="Unassembled WGS sequence"/>
</dbReference>
<evidence type="ECO:0000313" key="3">
    <source>
        <dbReference type="Proteomes" id="UP001217089"/>
    </source>
</evidence>
<keyword evidence="3" id="KW-1185">Reference proteome</keyword>
<dbReference type="EMBL" id="JARBDR010000903">
    <property type="protein sequence ID" value="KAJ8304584.1"/>
    <property type="molecule type" value="Genomic_DNA"/>
</dbReference>
<evidence type="ECO:0000256" key="1">
    <source>
        <dbReference type="SAM" id="MobiDB-lite"/>
    </source>
</evidence>
<dbReference type="SUPFAM" id="SSF81995">
    <property type="entry name" value="beta-sandwich domain of Sec23/24"/>
    <property type="match status" value="1"/>
</dbReference>
<gene>
    <name evidence="2" type="ORF">KUTeg_018167</name>
</gene>
<name>A0ABQ9EH22_TEGGR</name>
<reference evidence="2 3" key="1">
    <citation type="submission" date="2022-12" db="EMBL/GenBank/DDBJ databases">
        <title>Chromosome-level genome of Tegillarca granosa.</title>
        <authorList>
            <person name="Kim J."/>
        </authorList>
    </citation>
    <scope>NUCLEOTIDE SEQUENCE [LARGE SCALE GENOMIC DNA]</scope>
    <source>
        <strain evidence="2">Teg-2019</strain>
        <tissue evidence="2">Adductor muscle</tissue>
    </source>
</reference>
<comment type="caution">
    <text evidence="2">The sequence shown here is derived from an EMBL/GenBank/DDBJ whole genome shotgun (WGS) entry which is preliminary data.</text>
</comment>